<evidence type="ECO:0000259" key="2">
    <source>
        <dbReference type="Pfam" id="PF02953"/>
    </source>
</evidence>
<dbReference type="InterPro" id="IPR035427">
    <property type="entry name" value="Tim10-like_dom_sf"/>
</dbReference>
<dbReference type="GO" id="GO:0005743">
    <property type="term" value="C:mitochondrial inner membrane"/>
    <property type="evidence" value="ECO:0007669"/>
    <property type="project" value="UniProtKB-SubCell"/>
</dbReference>
<evidence type="ECO:0000313" key="4">
    <source>
        <dbReference type="Proteomes" id="UP001295684"/>
    </source>
</evidence>
<dbReference type="Proteomes" id="UP001295684">
    <property type="component" value="Unassembled WGS sequence"/>
</dbReference>
<dbReference type="InterPro" id="IPR004217">
    <property type="entry name" value="Tim10-like"/>
</dbReference>
<dbReference type="SUPFAM" id="SSF144122">
    <property type="entry name" value="Tim10-like"/>
    <property type="match status" value="1"/>
</dbReference>
<comment type="caution">
    <text evidence="3">The sequence shown here is derived from an EMBL/GenBank/DDBJ whole genome shotgun (WGS) entry which is preliminary data.</text>
</comment>
<comment type="domain">
    <text evidence="1">The twin CX3C motif contains 4 conserved Cys residues that form 2 disulfide bonds in the mitochondrial intermembrane space.</text>
</comment>
<dbReference type="Gene3D" id="1.10.287.810">
    <property type="entry name" value="Mitochondrial import inner membrane translocase subunit tim13 like domains"/>
    <property type="match status" value="1"/>
</dbReference>
<accession>A0AAD2DBU3</accession>
<feature type="domain" description="Tim10-like" evidence="2">
    <location>
        <begin position="13"/>
        <end position="67"/>
    </location>
</feature>
<keyword evidence="1" id="KW-0653">Protein transport</keyword>
<keyword evidence="4" id="KW-1185">Reference proteome</keyword>
<name>A0AAD2DBU3_EUPCR</name>
<keyword evidence="1" id="KW-1015">Disulfide bond</keyword>
<sequence length="80" mass="9125">MNTKSQTESLKMHQLITNNLVSITTHCMAECIPSFKGKDLSPIEQMCAIECYARQLNIKNINQSSLQAIDTQPQQEESYY</sequence>
<reference evidence="3" key="1">
    <citation type="submission" date="2023-07" db="EMBL/GenBank/DDBJ databases">
        <authorList>
            <consortium name="AG Swart"/>
            <person name="Singh M."/>
            <person name="Singh A."/>
            <person name="Seah K."/>
            <person name="Emmerich C."/>
        </authorList>
    </citation>
    <scope>NUCLEOTIDE SEQUENCE</scope>
    <source>
        <strain evidence="3">DP1</strain>
    </source>
</reference>
<keyword evidence="1" id="KW-0813">Transport</keyword>
<evidence type="ECO:0000256" key="1">
    <source>
        <dbReference type="RuleBase" id="RU367043"/>
    </source>
</evidence>
<keyword evidence="1" id="KW-0143">Chaperone</keyword>
<dbReference type="GO" id="GO:0015031">
    <property type="term" value="P:protein transport"/>
    <property type="evidence" value="ECO:0007669"/>
    <property type="project" value="UniProtKB-KW"/>
</dbReference>
<dbReference type="Pfam" id="PF02953">
    <property type="entry name" value="zf-Tim10_DDP"/>
    <property type="match status" value="1"/>
</dbReference>
<keyword evidence="1" id="KW-0811">Translocation</keyword>
<dbReference type="EMBL" id="CAMPGE010029299">
    <property type="protein sequence ID" value="CAI2386766.1"/>
    <property type="molecule type" value="Genomic_DNA"/>
</dbReference>
<evidence type="ECO:0000313" key="3">
    <source>
        <dbReference type="EMBL" id="CAI2386766.1"/>
    </source>
</evidence>
<keyword evidence="1" id="KW-0496">Mitochondrion</keyword>
<dbReference type="AlphaFoldDB" id="A0AAD2DBU3"/>
<comment type="similarity">
    <text evidence="1">Belongs to the small Tim family.</text>
</comment>
<gene>
    <name evidence="3" type="ORF">ECRASSUSDP1_LOCUS28390</name>
</gene>
<protein>
    <recommendedName>
        <fullName evidence="1">Mitochondrial import inner membrane translocase subunit</fullName>
    </recommendedName>
</protein>
<comment type="subcellular location">
    <subcellularLocation>
        <location evidence="1">Mitochondrion inner membrane</location>
        <topology evidence="1">Peripheral membrane protein</topology>
        <orientation evidence="1">Intermembrane side</orientation>
    </subcellularLocation>
</comment>
<keyword evidence="1" id="KW-0999">Mitochondrion inner membrane</keyword>
<proteinExistence type="inferred from homology"/>
<organism evidence="3 4">
    <name type="scientific">Euplotes crassus</name>
    <dbReference type="NCBI Taxonomy" id="5936"/>
    <lineage>
        <taxon>Eukaryota</taxon>
        <taxon>Sar</taxon>
        <taxon>Alveolata</taxon>
        <taxon>Ciliophora</taxon>
        <taxon>Intramacronucleata</taxon>
        <taxon>Spirotrichea</taxon>
        <taxon>Hypotrichia</taxon>
        <taxon>Euplotida</taxon>
        <taxon>Euplotidae</taxon>
        <taxon>Moneuplotes</taxon>
    </lineage>
</organism>
<comment type="subunit">
    <text evidence="1">Heterohexamer.</text>
</comment>
<keyword evidence="1" id="KW-0472">Membrane</keyword>
<comment type="function">
    <text evidence="1">Mitochondrial intermembrane chaperone that participates in the import and insertion of some multi-pass transmembrane proteins into the mitochondrial inner membrane. Also required for the transfer of beta-barrel precursors from the TOM complex to the sorting and assembly machinery (SAM complex) of the outer membrane. Acts as a chaperone-like protein that protects the hydrophobic precursors from aggregation and guide them through the mitochondrial intermembrane space.</text>
</comment>